<dbReference type="AlphaFoldDB" id="A0A138ZWS5"/>
<proteinExistence type="predicted"/>
<dbReference type="Gene3D" id="3.90.640.10">
    <property type="entry name" value="Actin, Chain A, domain 4"/>
    <property type="match status" value="1"/>
</dbReference>
<keyword evidence="2" id="KW-0067">ATP-binding</keyword>
<organism evidence="3 4">
    <name type="scientific">Gonapodya prolifera (strain JEL478)</name>
    <name type="common">Monoblepharis prolifera</name>
    <dbReference type="NCBI Taxonomy" id="1344416"/>
    <lineage>
        <taxon>Eukaryota</taxon>
        <taxon>Fungi</taxon>
        <taxon>Fungi incertae sedis</taxon>
        <taxon>Chytridiomycota</taxon>
        <taxon>Chytridiomycota incertae sedis</taxon>
        <taxon>Monoblepharidomycetes</taxon>
        <taxon>Monoblepharidales</taxon>
        <taxon>Gonapodyaceae</taxon>
        <taxon>Gonapodya</taxon>
    </lineage>
</organism>
<dbReference type="GO" id="GO:0005524">
    <property type="term" value="F:ATP binding"/>
    <property type="evidence" value="ECO:0007669"/>
    <property type="project" value="UniProtKB-KW"/>
</dbReference>
<reference evidence="3 4" key="1">
    <citation type="journal article" date="2015" name="Genome Biol. Evol.">
        <title>Phylogenomic analyses indicate that early fungi evolved digesting cell walls of algal ancestors of land plants.</title>
        <authorList>
            <person name="Chang Y."/>
            <person name="Wang S."/>
            <person name="Sekimoto S."/>
            <person name="Aerts A.L."/>
            <person name="Choi C."/>
            <person name="Clum A."/>
            <person name="LaButti K.M."/>
            <person name="Lindquist E.A."/>
            <person name="Yee Ngan C."/>
            <person name="Ohm R.A."/>
            <person name="Salamov A.A."/>
            <person name="Grigoriev I.V."/>
            <person name="Spatafora J.W."/>
            <person name="Berbee M.L."/>
        </authorList>
    </citation>
    <scope>NUCLEOTIDE SEQUENCE [LARGE SCALE GENOMIC DNA]</scope>
    <source>
        <strain evidence="3 4">JEL478</strain>
    </source>
</reference>
<name>A0A138ZWS5_GONPJ</name>
<protein>
    <recommendedName>
        <fullName evidence="5">Actin-like ATPase domain-containing protein</fullName>
    </recommendedName>
</protein>
<evidence type="ECO:0000256" key="1">
    <source>
        <dbReference type="ARBA" id="ARBA00022741"/>
    </source>
</evidence>
<evidence type="ECO:0008006" key="5">
    <source>
        <dbReference type="Google" id="ProtNLM"/>
    </source>
</evidence>
<dbReference type="SUPFAM" id="SSF53067">
    <property type="entry name" value="Actin-like ATPase domain"/>
    <property type="match status" value="1"/>
</dbReference>
<accession>A0A138ZWS5</accession>
<dbReference type="Gene3D" id="2.60.34.10">
    <property type="entry name" value="Substrate Binding Domain Of DNAk, Chain A, domain 1"/>
    <property type="match status" value="1"/>
</dbReference>
<dbReference type="Pfam" id="PF00012">
    <property type="entry name" value="HSP70"/>
    <property type="match status" value="1"/>
</dbReference>
<evidence type="ECO:0000313" key="4">
    <source>
        <dbReference type="Proteomes" id="UP000070544"/>
    </source>
</evidence>
<dbReference type="GO" id="GO:0140662">
    <property type="term" value="F:ATP-dependent protein folding chaperone"/>
    <property type="evidence" value="ECO:0007669"/>
    <property type="project" value="InterPro"/>
</dbReference>
<dbReference type="InterPro" id="IPR043129">
    <property type="entry name" value="ATPase_NBD"/>
</dbReference>
<dbReference type="SUPFAM" id="SSF100920">
    <property type="entry name" value="Heat shock protein 70kD (HSP70), peptide-binding domain"/>
    <property type="match status" value="1"/>
</dbReference>
<dbReference type="EMBL" id="KQ965911">
    <property type="protein sequence ID" value="KXS08947.1"/>
    <property type="molecule type" value="Genomic_DNA"/>
</dbReference>
<keyword evidence="4" id="KW-1185">Reference proteome</keyword>
<evidence type="ECO:0000313" key="3">
    <source>
        <dbReference type="EMBL" id="KXS08947.1"/>
    </source>
</evidence>
<dbReference type="Proteomes" id="UP000070544">
    <property type="component" value="Unassembled WGS sequence"/>
</dbReference>
<sequence length="567" mass="62513">MTQVPDNRPVLVAIDLGAKTTSALMTSPEGETVEIARAWETACVGVVDPDKTGRIKLISTPKTIRVGHSPNQPLSVKALLPVKPTNDLVDYAFVGCPLKWQNNTLFVTVTATSITGDDVTQDFTVEQLLTPILERILEELRKTHPDVTSFHLVVTCPNDWDHRTRKRLRALYASVFGQLPKRLINEGSSALYNDLKTKPAAWSALLPNPSSTVLTSTVDIGASTANLSVSAVKRRQITVLATLTLKHGGNYMSQTLGANMENYVTNIVETKRQNDDANPGTDYDALLENVKSYNFFLAAENAKFAWSELAIDVYSLEIYGETYVLPRRLYDSVLTDVAEEIVANLETLCSQGGKRISQVERFVGIGGVFEGKAMRHAFDNVKKLRKKFIIGGDDSRIGVARGALRIAMDSMDNADVLIDTVAEPIGIGAYVSEKFKFVPIIPRGTPLPHTVESTFYNSEDNQPDVNVNFFYGNTTNLSRETRCGHMNVEIEPGPARTMELSVVLTITNSGTMKASVKTRRMETPATNTFDLGDPVGRRTTKADEIEAQNHYHDTLERDKPVEDAMTL</sequence>
<dbReference type="InterPro" id="IPR029047">
    <property type="entry name" value="HSP70_peptide-bd_sf"/>
</dbReference>
<keyword evidence="1" id="KW-0547">Nucleotide-binding</keyword>
<dbReference type="Gene3D" id="3.30.420.40">
    <property type="match status" value="2"/>
</dbReference>
<dbReference type="STRING" id="1344416.A0A138ZWS5"/>
<evidence type="ECO:0000256" key="2">
    <source>
        <dbReference type="ARBA" id="ARBA00022840"/>
    </source>
</evidence>
<dbReference type="Gene3D" id="3.30.30.30">
    <property type="match status" value="1"/>
</dbReference>
<dbReference type="InterPro" id="IPR013126">
    <property type="entry name" value="Hsp_70_fam"/>
</dbReference>
<gene>
    <name evidence="3" type="ORF">M427DRAFT_266554</name>
</gene>